<organism evidence="1 2">
    <name type="scientific">Pseudooceanicola atlanticus</name>
    <dbReference type="NCBI Taxonomy" id="1461694"/>
    <lineage>
        <taxon>Bacteria</taxon>
        <taxon>Pseudomonadati</taxon>
        <taxon>Pseudomonadota</taxon>
        <taxon>Alphaproteobacteria</taxon>
        <taxon>Rhodobacterales</taxon>
        <taxon>Paracoccaceae</taxon>
        <taxon>Pseudooceanicola</taxon>
    </lineage>
</organism>
<dbReference type="OrthoDB" id="7822067at2"/>
<dbReference type="RefSeq" id="WP_043745286.1">
    <property type="nucleotide sequence ID" value="NZ_AQQX01000001.1"/>
</dbReference>
<evidence type="ECO:0000313" key="1">
    <source>
        <dbReference type="EMBL" id="KGM50672.1"/>
    </source>
</evidence>
<gene>
    <name evidence="1" type="ORF">ATO9_04160</name>
</gene>
<evidence type="ECO:0000313" key="2">
    <source>
        <dbReference type="Proteomes" id="UP000030004"/>
    </source>
</evidence>
<keyword evidence="2" id="KW-1185">Reference proteome</keyword>
<protein>
    <submittedName>
        <fullName evidence="1">Uncharacterized protein</fullName>
    </submittedName>
</protein>
<dbReference type="EMBL" id="AQQX01000001">
    <property type="protein sequence ID" value="KGM50672.1"/>
    <property type="molecule type" value="Genomic_DNA"/>
</dbReference>
<dbReference type="AlphaFoldDB" id="A0A0A0EN82"/>
<reference evidence="1 2" key="1">
    <citation type="journal article" date="2015" name="Antonie Van Leeuwenhoek">
        <title>Pseudooceanicola atlanticus gen. nov. sp. nov., isolated from surface seawater of the Atlantic Ocean and reclassification of Oceanicola batsensis, Oceanicola marinus, Oceanicola nitratireducens, Oceanicola nanhaiensis, Oceanicola antarcticus and Oceanicola flagellatus, as Pseudooceanicola batsensis comb. nov., Pseudooceanicola marinus comb. nov., Pseudooceanicola nitratireducens comb. nov., Pseudooceanicola nanhaiensis comb. nov., Pseudooceanicola antarcticus comb. nov., and Pseudooceanicola flagellatus comb. nov.</title>
        <authorList>
            <person name="Lai Q."/>
            <person name="Li G."/>
            <person name="Liu X."/>
            <person name="Du Y."/>
            <person name="Sun F."/>
            <person name="Shao Z."/>
        </authorList>
    </citation>
    <scope>NUCLEOTIDE SEQUENCE [LARGE SCALE GENOMIC DNA]</scope>
    <source>
        <strain evidence="1 2">22II-s11g</strain>
    </source>
</reference>
<comment type="caution">
    <text evidence="1">The sequence shown here is derived from an EMBL/GenBank/DDBJ whole genome shotgun (WGS) entry which is preliminary data.</text>
</comment>
<sequence>MPFLTTGLASLLSGGLWGSGFLGGLGIGGAATAASGLGLGGALLRIGASLLINTAVNALQAGRGQTAQDYKRELPAPTTAPAYRFVYGETRATGTPVGTPVRGPLIWGCWILNSRPSYLPDFTLYLDERAVTLTGDAFDFEGSGSDYGGAIASNAPFDNWAHCWIGRGDQTTPPRWFREQAPWAEGADEELWKATDGWQGRTVIWIAFNAGPNETRQERWPNTPPIVEVEGKFSLVWDPRDEEQDGDDPSTWTWSDNHALICLDAVRQHPVRAYQVGSLHLQSFIDGAETCDESVGLNAGGSEARYRAAGTMLFDTGEFEDHVLPLFASGAADIIRIGGKLGYAAGEYRAPTITVTDFLQGGIEETDLAPEDELTNTLRVTYLSPDRGYETADLQPWEIPGALTEDGGIPSVKDLPLSYCPSATQAMRVRKIAGGRLRRQGRLSGVLPPEAFDLVGGATVTIAAGHAAFADLDGVYEIESINPALDPLGQDGEVAMRLPVKLVRHSADIYDWDPATDEEAVVDEPYDGTRSAVQMPGTITATTGAAANLDSGGTITPRILYEFDPSGSSGVEYYEWQMRTTTGGSWGEQSGLIPADVRNGSDDVFVYVPGVAAVAQDFRVRTITPNGKSDFRVLENQTAIVSIDLDLPTNGKASETDPGTIAVSFRLPNDPDVRGLEIFAGPTSDPEDAAALDDPVYAAQNTVIALEENGLGSGVTRYYFARSRGDFSSASAFTAAVSATTA</sequence>
<proteinExistence type="predicted"/>
<dbReference type="Proteomes" id="UP000030004">
    <property type="component" value="Unassembled WGS sequence"/>
</dbReference>
<dbReference type="eggNOG" id="COG4733">
    <property type="taxonomic scope" value="Bacteria"/>
</dbReference>
<name>A0A0A0EN82_9RHOB</name>
<accession>A0A0A0EN82</accession>
<dbReference type="STRING" id="1461694.ATO9_04160"/>